<accession>G8R1U8</accession>
<dbReference type="PANTHER" id="PTHR22916:SF3">
    <property type="entry name" value="UDP-GLCNAC:BETAGAL BETA-1,3-N-ACETYLGLUCOSAMINYLTRANSFERASE-LIKE PROTEIN 1"/>
    <property type="match status" value="1"/>
</dbReference>
<keyword evidence="3" id="KW-1185">Reference proteome</keyword>
<dbReference type="AlphaFoldDB" id="G8R1U8"/>
<dbReference type="CDD" id="cd00761">
    <property type="entry name" value="Glyco_tranf_GTA_type"/>
    <property type="match status" value="1"/>
</dbReference>
<dbReference type="InterPro" id="IPR029044">
    <property type="entry name" value="Nucleotide-diphossugar_trans"/>
</dbReference>
<dbReference type="PANTHER" id="PTHR22916">
    <property type="entry name" value="GLYCOSYLTRANSFERASE"/>
    <property type="match status" value="1"/>
</dbReference>
<proteinExistence type="predicted"/>
<evidence type="ECO:0000313" key="3">
    <source>
        <dbReference type="Proteomes" id="UP000005631"/>
    </source>
</evidence>
<protein>
    <submittedName>
        <fullName evidence="2">Glycosyl transferase</fullName>
    </submittedName>
</protein>
<dbReference type="InterPro" id="IPR001173">
    <property type="entry name" value="Glyco_trans_2-like"/>
</dbReference>
<evidence type="ECO:0000259" key="1">
    <source>
        <dbReference type="Pfam" id="PF00535"/>
    </source>
</evidence>
<name>G8R1U8_OWEHD</name>
<dbReference type="HOGENOM" id="CLU_025996_0_7_10"/>
<gene>
    <name evidence="2" type="ordered locus">Oweho_1895</name>
</gene>
<dbReference type="KEGG" id="oho:Oweho_1895"/>
<dbReference type="STRING" id="926562.Oweho_1895"/>
<dbReference type="Proteomes" id="UP000005631">
    <property type="component" value="Chromosome"/>
</dbReference>
<sequence>MPDNLVSIIMPVYNAAPFLADCLKSIQQQSFSNWELIAIDDFSTDASFKVLEEASSFDRRIRIIKNTKKGIIPALSLALKNANGHFITRMDADDIMPADRLLKMVEALNAASPKTVVTGLVEYFSNTEVSSGYRTYQNWLNQNIQAENPWSNVYRECIIASPCWMLQTQELRDIGGFDSLEYPEDYDLVFQLYKREFKIKAVPEILLKWREHPARTSRNSEDYAQESFFKLKVKRFLAFEKPIENLVLWGTGVKARLTAKLLLENSTPFTWMDLHPEKYPDGIFDQVILPFREIEGMEKVKLILAVYPPKKEKLKMENYLKNLHLKEGETYWYF</sequence>
<evidence type="ECO:0000313" key="2">
    <source>
        <dbReference type="EMBL" id="AEV32874.1"/>
    </source>
</evidence>
<keyword evidence="2" id="KW-0808">Transferase</keyword>
<dbReference type="Pfam" id="PF00535">
    <property type="entry name" value="Glycos_transf_2"/>
    <property type="match status" value="1"/>
</dbReference>
<dbReference type="eggNOG" id="COG1215">
    <property type="taxonomic scope" value="Bacteria"/>
</dbReference>
<dbReference type="RefSeq" id="WP_014202230.1">
    <property type="nucleotide sequence ID" value="NC_016599.1"/>
</dbReference>
<dbReference type="EMBL" id="CP003156">
    <property type="protein sequence ID" value="AEV32874.1"/>
    <property type="molecule type" value="Genomic_DNA"/>
</dbReference>
<dbReference type="SUPFAM" id="SSF53448">
    <property type="entry name" value="Nucleotide-diphospho-sugar transferases"/>
    <property type="match status" value="1"/>
</dbReference>
<reference evidence="2 3" key="1">
    <citation type="journal article" date="2012" name="Stand. Genomic Sci.">
        <title>Genome sequence of the orange-pigmented seawater bacterium Owenweeksia hongkongensis type strain (UST20020801(T)).</title>
        <authorList>
            <person name="Riedel T."/>
            <person name="Held B."/>
            <person name="Nolan M."/>
            <person name="Lucas S."/>
            <person name="Lapidus A."/>
            <person name="Tice H."/>
            <person name="Del Rio T.G."/>
            <person name="Cheng J.F."/>
            <person name="Han C."/>
            <person name="Tapia R."/>
            <person name="Goodwin L.A."/>
            <person name="Pitluck S."/>
            <person name="Liolios K."/>
            <person name="Mavromatis K."/>
            <person name="Pagani I."/>
            <person name="Ivanova N."/>
            <person name="Mikhailova N."/>
            <person name="Pati A."/>
            <person name="Chen A."/>
            <person name="Palaniappan K."/>
            <person name="Rohde M."/>
            <person name="Tindall B.J."/>
            <person name="Detter J.C."/>
            <person name="Goker M."/>
            <person name="Woyke T."/>
            <person name="Bristow J."/>
            <person name="Eisen J.A."/>
            <person name="Markowitz V."/>
            <person name="Hugenholtz P."/>
            <person name="Klenk H.P."/>
            <person name="Kyrpides N.C."/>
        </authorList>
    </citation>
    <scope>NUCLEOTIDE SEQUENCE</scope>
    <source>
        <strain evidence="3">DSM 17368 / JCM 12287 / NRRL B-23963</strain>
    </source>
</reference>
<organism evidence="2 3">
    <name type="scientific">Owenweeksia hongkongensis (strain DSM 17368 / CIP 108786 / JCM 12287 / NRRL B-23963 / UST20020801)</name>
    <dbReference type="NCBI Taxonomy" id="926562"/>
    <lineage>
        <taxon>Bacteria</taxon>
        <taxon>Pseudomonadati</taxon>
        <taxon>Bacteroidota</taxon>
        <taxon>Flavobacteriia</taxon>
        <taxon>Flavobacteriales</taxon>
        <taxon>Owenweeksiaceae</taxon>
        <taxon>Owenweeksia</taxon>
    </lineage>
</organism>
<dbReference type="Gene3D" id="3.90.550.10">
    <property type="entry name" value="Spore Coat Polysaccharide Biosynthesis Protein SpsA, Chain A"/>
    <property type="match status" value="1"/>
</dbReference>
<feature type="domain" description="Glycosyltransferase 2-like" evidence="1">
    <location>
        <begin position="7"/>
        <end position="142"/>
    </location>
</feature>
<dbReference type="GO" id="GO:0016758">
    <property type="term" value="F:hexosyltransferase activity"/>
    <property type="evidence" value="ECO:0007669"/>
    <property type="project" value="UniProtKB-ARBA"/>
</dbReference>
<dbReference type="OrthoDB" id="597270at2"/>